<organism evidence="1 2">
    <name type="scientific">Mycena albidolilacea</name>
    <dbReference type="NCBI Taxonomy" id="1033008"/>
    <lineage>
        <taxon>Eukaryota</taxon>
        <taxon>Fungi</taxon>
        <taxon>Dikarya</taxon>
        <taxon>Basidiomycota</taxon>
        <taxon>Agaricomycotina</taxon>
        <taxon>Agaricomycetes</taxon>
        <taxon>Agaricomycetidae</taxon>
        <taxon>Agaricales</taxon>
        <taxon>Marasmiineae</taxon>
        <taxon>Mycenaceae</taxon>
        <taxon>Mycena</taxon>
    </lineage>
</organism>
<gene>
    <name evidence="1" type="ORF">DFH08DRAFT_978831</name>
</gene>
<comment type="caution">
    <text evidence="1">The sequence shown here is derived from an EMBL/GenBank/DDBJ whole genome shotgun (WGS) entry which is preliminary data.</text>
</comment>
<evidence type="ECO:0000313" key="1">
    <source>
        <dbReference type="EMBL" id="KAJ7301353.1"/>
    </source>
</evidence>
<keyword evidence="2" id="KW-1185">Reference proteome</keyword>
<sequence>MVDDVVPSQLPSATNSKEELAALVSQVTALSKLAVDLSERCINVDDKALSKLALEVTRHCIDIHNKIPHVVRVQVDAAVAFYHNAPTFFENIAPTPDEMDAEYPPGREDNQAWYRWSILADEDVAGDIHLHLQSLGKLASV</sequence>
<accession>A0AAD7E747</accession>
<protein>
    <submittedName>
        <fullName evidence="1">Uncharacterized protein</fullName>
    </submittedName>
</protein>
<dbReference type="AlphaFoldDB" id="A0AAD7E747"/>
<dbReference type="Proteomes" id="UP001218218">
    <property type="component" value="Unassembled WGS sequence"/>
</dbReference>
<reference evidence="1" key="1">
    <citation type="submission" date="2023-03" db="EMBL/GenBank/DDBJ databases">
        <title>Massive genome expansion in bonnet fungi (Mycena s.s.) driven by repeated elements and novel gene families across ecological guilds.</title>
        <authorList>
            <consortium name="Lawrence Berkeley National Laboratory"/>
            <person name="Harder C.B."/>
            <person name="Miyauchi S."/>
            <person name="Viragh M."/>
            <person name="Kuo A."/>
            <person name="Thoen E."/>
            <person name="Andreopoulos B."/>
            <person name="Lu D."/>
            <person name="Skrede I."/>
            <person name="Drula E."/>
            <person name="Henrissat B."/>
            <person name="Morin E."/>
            <person name="Kohler A."/>
            <person name="Barry K."/>
            <person name="LaButti K."/>
            <person name="Morin E."/>
            <person name="Salamov A."/>
            <person name="Lipzen A."/>
            <person name="Mereny Z."/>
            <person name="Hegedus B."/>
            <person name="Baldrian P."/>
            <person name="Stursova M."/>
            <person name="Weitz H."/>
            <person name="Taylor A."/>
            <person name="Grigoriev I.V."/>
            <person name="Nagy L.G."/>
            <person name="Martin F."/>
            <person name="Kauserud H."/>
        </authorList>
    </citation>
    <scope>NUCLEOTIDE SEQUENCE</scope>
    <source>
        <strain evidence="1">CBHHK002</strain>
    </source>
</reference>
<name>A0AAD7E747_9AGAR</name>
<proteinExistence type="predicted"/>
<evidence type="ECO:0000313" key="2">
    <source>
        <dbReference type="Proteomes" id="UP001218218"/>
    </source>
</evidence>
<dbReference type="EMBL" id="JARIHO010000137">
    <property type="protein sequence ID" value="KAJ7301353.1"/>
    <property type="molecule type" value="Genomic_DNA"/>
</dbReference>